<keyword evidence="2" id="KW-0479">Metal-binding</keyword>
<keyword evidence="6" id="KW-1015">Disulfide bond</keyword>
<evidence type="ECO:0000313" key="8">
    <source>
        <dbReference type="EMBL" id="MDX8488019.1"/>
    </source>
</evidence>
<dbReference type="InterPro" id="IPR036922">
    <property type="entry name" value="Rieske_2Fe-2S_sf"/>
</dbReference>
<evidence type="ECO:0000259" key="7">
    <source>
        <dbReference type="PROSITE" id="PS51296"/>
    </source>
</evidence>
<dbReference type="Proteomes" id="UP001280156">
    <property type="component" value="Unassembled WGS sequence"/>
</dbReference>
<dbReference type="PANTHER" id="PTHR13847:SF281">
    <property type="entry name" value="FAD DEPENDENT OXIDOREDUCTASE DOMAIN-CONTAINING PROTEIN"/>
    <property type="match status" value="1"/>
</dbReference>
<dbReference type="InterPro" id="IPR005805">
    <property type="entry name" value="Rieske_Fe-S_prot_C"/>
</dbReference>
<evidence type="ECO:0000256" key="3">
    <source>
        <dbReference type="ARBA" id="ARBA00023002"/>
    </source>
</evidence>
<keyword evidence="1" id="KW-0001">2Fe-2S</keyword>
<dbReference type="RefSeq" id="WP_320293600.1">
    <property type="nucleotide sequence ID" value="NZ_JAVIIU010000001.1"/>
</dbReference>
<evidence type="ECO:0000256" key="6">
    <source>
        <dbReference type="ARBA" id="ARBA00023157"/>
    </source>
</evidence>
<keyword evidence="4" id="KW-0408">Iron</keyword>
<evidence type="ECO:0000256" key="1">
    <source>
        <dbReference type="ARBA" id="ARBA00022714"/>
    </source>
</evidence>
<keyword evidence="5" id="KW-0411">Iron-sulfur</keyword>
<dbReference type="InterPro" id="IPR006076">
    <property type="entry name" value="FAD-dep_OxRdtase"/>
</dbReference>
<reference evidence="8 9" key="1">
    <citation type="submission" date="2023-08" db="EMBL/GenBank/DDBJ databases">
        <title>Implementing the SeqCode for naming new Mesorhizobium species isolated from Vachellia karroo root nodules.</title>
        <authorList>
            <person name="Van Lill M."/>
        </authorList>
    </citation>
    <scope>NUCLEOTIDE SEQUENCE [LARGE SCALE GENOMIC DNA]</scope>
    <source>
        <strain evidence="8 9">VK2B</strain>
    </source>
</reference>
<dbReference type="InterPro" id="IPR036188">
    <property type="entry name" value="FAD/NAD-bd_sf"/>
</dbReference>
<dbReference type="Gene3D" id="2.102.10.10">
    <property type="entry name" value="Rieske [2Fe-2S] iron-sulphur domain"/>
    <property type="match status" value="1"/>
</dbReference>
<dbReference type="Gene3D" id="3.50.50.60">
    <property type="entry name" value="FAD/NAD(P)-binding domain"/>
    <property type="match status" value="1"/>
</dbReference>
<dbReference type="Gene3D" id="3.30.9.10">
    <property type="entry name" value="D-Amino Acid Oxidase, subunit A, domain 2"/>
    <property type="match status" value="1"/>
</dbReference>
<dbReference type="SUPFAM" id="SSF50022">
    <property type="entry name" value="ISP domain"/>
    <property type="match status" value="1"/>
</dbReference>
<dbReference type="InterPro" id="IPR017941">
    <property type="entry name" value="Rieske_2Fe-2S"/>
</dbReference>
<dbReference type="Pfam" id="PF00355">
    <property type="entry name" value="Rieske"/>
    <property type="match status" value="1"/>
</dbReference>
<dbReference type="PROSITE" id="PS51296">
    <property type="entry name" value="RIESKE"/>
    <property type="match status" value="1"/>
</dbReference>
<dbReference type="SUPFAM" id="SSF51971">
    <property type="entry name" value="Nucleotide-binding domain"/>
    <property type="match status" value="1"/>
</dbReference>
<feature type="domain" description="Rieske" evidence="7">
    <location>
        <begin position="426"/>
        <end position="509"/>
    </location>
</feature>
<gene>
    <name evidence="8" type="ORF">RFM52_22840</name>
</gene>
<evidence type="ECO:0000313" key="9">
    <source>
        <dbReference type="Proteomes" id="UP001280156"/>
    </source>
</evidence>
<accession>A0ABU4YQ19</accession>
<evidence type="ECO:0000256" key="4">
    <source>
        <dbReference type="ARBA" id="ARBA00023004"/>
    </source>
</evidence>
<dbReference type="EMBL" id="JAVIIV010000016">
    <property type="protein sequence ID" value="MDX8488019.1"/>
    <property type="molecule type" value="Genomic_DNA"/>
</dbReference>
<keyword evidence="9" id="KW-1185">Reference proteome</keyword>
<keyword evidence="3" id="KW-0560">Oxidoreductase</keyword>
<dbReference type="PANTHER" id="PTHR13847">
    <property type="entry name" value="SARCOSINE DEHYDROGENASE-RELATED"/>
    <property type="match status" value="1"/>
</dbReference>
<dbReference type="Pfam" id="PF01266">
    <property type="entry name" value="DAO"/>
    <property type="match status" value="1"/>
</dbReference>
<name>A0ABU4YQ19_9HYPH</name>
<dbReference type="PRINTS" id="PR00162">
    <property type="entry name" value="RIESKE"/>
</dbReference>
<organism evidence="8 9">
    <name type="scientific">Mesorhizobium humile</name>
    <dbReference type="NCBI Taxonomy" id="3072313"/>
    <lineage>
        <taxon>Bacteria</taxon>
        <taxon>Pseudomonadati</taxon>
        <taxon>Pseudomonadota</taxon>
        <taxon>Alphaproteobacteria</taxon>
        <taxon>Hyphomicrobiales</taxon>
        <taxon>Phyllobacteriaceae</taxon>
        <taxon>Mesorhizobium</taxon>
    </lineage>
</organism>
<protein>
    <submittedName>
        <fullName evidence="8">FAD-dependent oxidoreductase</fullName>
    </submittedName>
</protein>
<evidence type="ECO:0000256" key="2">
    <source>
        <dbReference type="ARBA" id="ARBA00022723"/>
    </source>
</evidence>
<proteinExistence type="predicted"/>
<evidence type="ECO:0000256" key="5">
    <source>
        <dbReference type="ARBA" id="ARBA00023014"/>
    </source>
</evidence>
<sequence>MNARGEQTRSLWMKVDVYPDAPKFSGKKSCNTVIIGSGIAGLSVAHELASIGERVIVIDRGSIAGGMTSRTTAHLAPICDDGLSALINLRGEETARLFQESQEAAVARIEENVAELKIDCNFRRLDAFLFPAMGLDPKEARDQRREEFNAARKLGAPVELVTGVPLKGFEKAPVLRYPNQATFHPLRYLRSLVSAIRVRGGLIFADSPVVAFEELPDGVRISTENGGVIEAAAAVVATNSPINDRFQLHTKMSPYRTYAMAFTLPRGDLPDALFWDTGDPYHYVRMNPGPGSIDYLIAGGADHKSGEADDGDIRFEAIEAWIRQLVPTLGKEVTRWSGQVLDTIDYCAFIGPNPGSKSVYVVTGDSGQGMTHGALSGLLLKDLISGQENRWATVYEPSRKTPSGVINYVRENVSAVKNLAAYLLPGELKSLDALAPGQGGILRNGLSKIAACRDTAGKLQLHSAVCTHSGCEVAWNSTEQCWDCSCHGSHFAPDGTVLNGPAVDPLRPVDASAGEIDALTRAR</sequence>
<comment type="caution">
    <text evidence="8">The sequence shown here is derived from an EMBL/GenBank/DDBJ whole genome shotgun (WGS) entry which is preliminary data.</text>
</comment>